<dbReference type="InterPro" id="IPR029056">
    <property type="entry name" value="Ribokinase-like"/>
</dbReference>
<feature type="binding site" evidence="12">
    <location>
        <position position="243"/>
    </location>
    <ligand>
        <name>K(+)</name>
        <dbReference type="ChEBI" id="CHEBI:29103"/>
    </ligand>
</feature>
<feature type="binding site" evidence="12">
    <location>
        <position position="247"/>
    </location>
    <ligand>
        <name>substrate</name>
    </ligand>
</feature>
<feature type="binding site" evidence="12">
    <location>
        <begin position="37"/>
        <end position="41"/>
    </location>
    <ligand>
        <name>substrate</name>
    </ligand>
</feature>
<keyword evidence="8 12" id="KW-0067">ATP-binding</keyword>
<keyword evidence="6 12" id="KW-0547">Nucleotide-binding</keyword>
<dbReference type="Gene3D" id="3.40.1190.20">
    <property type="match status" value="1"/>
</dbReference>
<comment type="caution">
    <text evidence="12">Lacks conserved residue(s) required for the propagation of feature annotation.</text>
</comment>
<evidence type="ECO:0000256" key="12">
    <source>
        <dbReference type="HAMAP-Rule" id="MF_01987"/>
    </source>
</evidence>
<dbReference type="PANTHER" id="PTHR10584">
    <property type="entry name" value="SUGAR KINASE"/>
    <property type="match status" value="1"/>
</dbReference>
<comment type="function">
    <text evidence="12">Catalyzes the phosphorylation of ribose at O-5 in a reaction requiring ATP and magnesium. The resulting D-ribose-5-phosphate can then be used either for sythesis of nucleotides, histidine, and tryptophan, or as a component of the pentose phosphate pathway.</text>
</comment>
<dbReference type="CDD" id="cd01174">
    <property type="entry name" value="ribokinase"/>
    <property type="match status" value="1"/>
</dbReference>
<dbReference type="AlphaFoldDB" id="A0A9E8A2M5"/>
<feature type="domain" description="Carbohydrate kinase PfkB" evidence="13">
    <location>
        <begin position="2"/>
        <end position="288"/>
    </location>
</feature>
<keyword evidence="12" id="KW-0963">Cytoplasm</keyword>
<feature type="binding site" evidence="12">
    <location>
        <position position="286"/>
    </location>
    <ligand>
        <name>K(+)</name>
        <dbReference type="ChEBI" id="CHEBI:29103"/>
    </ligand>
</feature>
<dbReference type="PANTHER" id="PTHR10584:SF166">
    <property type="entry name" value="RIBOKINASE"/>
    <property type="match status" value="1"/>
</dbReference>
<evidence type="ECO:0000256" key="6">
    <source>
        <dbReference type="ARBA" id="ARBA00022741"/>
    </source>
</evidence>
<comment type="cofactor">
    <cofactor evidence="12">
        <name>Mg(2+)</name>
        <dbReference type="ChEBI" id="CHEBI:18420"/>
    </cofactor>
    <text evidence="12">Requires a divalent cation, most likely magnesium in vivo, as an electrophilic catalyst to aid phosphoryl group transfer. It is the chelate of the metal and the nucleotide that is the actual substrate.</text>
</comment>
<evidence type="ECO:0000256" key="7">
    <source>
        <dbReference type="ARBA" id="ARBA00022777"/>
    </source>
</evidence>
<keyword evidence="10 12" id="KW-0630">Potassium</keyword>
<dbReference type="GO" id="GO:0046872">
    <property type="term" value="F:metal ion binding"/>
    <property type="evidence" value="ECO:0007669"/>
    <property type="project" value="UniProtKB-KW"/>
</dbReference>
<keyword evidence="7 12" id="KW-0418">Kinase</keyword>
<feature type="binding site" evidence="12">
    <location>
        <position position="282"/>
    </location>
    <ligand>
        <name>K(+)</name>
        <dbReference type="ChEBI" id="CHEBI:29103"/>
    </ligand>
</feature>
<feature type="binding site" evidence="12">
    <location>
        <position position="277"/>
    </location>
    <ligand>
        <name>K(+)</name>
        <dbReference type="ChEBI" id="CHEBI:29103"/>
    </ligand>
</feature>
<comment type="subcellular location">
    <subcellularLocation>
        <location evidence="12">Cytoplasm</location>
    </subcellularLocation>
</comment>
<feature type="active site" description="Proton acceptor" evidence="12">
    <location>
        <position position="247"/>
    </location>
</feature>
<evidence type="ECO:0000256" key="2">
    <source>
        <dbReference type="ARBA" id="ARBA00012035"/>
    </source>
</evidence>
<keyword evidence="5 12" id="KW-0479">Metal-binding</keyword>
<name>A0A9E8A2M5_9HYPH</name>
<feature type="binding site" evidence="12">
    <location>
        <position position="280"/>
    </location>
    <ligand>
        <name>K(+)</name>
        <dbReference type="ChEBI" id="CHEBI:29103"/>
    </ligand>
</feature>
<reference evidence="14" key="1">
    <citation type="submission" date="2022-08" db="EMBL/GenBank/DDBJ databases">
        <title>Complete Genome Sequences of 2 Bosea sp. soil isolates.</title>
        <authorList>
            <person name="Alvarez Arevalo M."/>
            <person name="Sterndorff E.B."/>
            <person name="Faurdal D."/>
            <person name="Joergensen T.S."/>
            <person name="Weber T."/>
        </authorList>
    </citation>
    <scope>NUCLEOTIDE SEQUENCE</scope>
    <source>
        <strain evidence="14">NBC_00436</strain>
    </source>
</reference>
<dbReference type="GO" id="GO:0005829">
    <property type="term" value="C:cytosol"/>
    <property type="evidence" value="ECO:0007669"/>
    <property type="project" value="TreeGrafter"/>
</dbReference>
<comment type="similarity">
    <text evidence="1">Belongs to the carbohydrate kinase pfkB family.</text>
</comment>
<dbReference type="GO" id="GO:0005524">
    <property type="term" value="F:ATP binding"/>
    <property type="evidence" value="ECO:0007669"/>
    <property type="project" value="UniProtKB-UniRule"/>
</dbReference>
<feature type="binding site" evidence="12">
    <location>
        <begin position="246"/>
        <end position="247"/>
    </location>
    <ligand>
        <name>ATP</name>
        <dbReference type="ChEBI" id="CHEBI:30616"/>
    </ligand>
</feature>
<comment type="similarity">
    <text evidence="12">Belongs to the carbohydrate kinase PfkB family. Ribokinase subfamily.</text>
</comment>
<accession>A0A9E8A2M5</accession>
<keyword evidence="9 12" id="KW-0460">Magnesium</keyword>
<proteinExistence type="inferred from homology"/>
<comment type="activity regulation">
    <text evidence="12">Activated by a monovalent cation that binds near, but not in, the active site. The most likely occupant of the site in vivo is potassium. Ion binding induces a conformational change that may alter substrate affinity.</text>
</comment>
<sequence>MIVVFGSINIDLVTPVERLPGPGETVLGPGYALHPGGKGANQALAARRAGADVVLIGATGRDRFSDAALALLATDGVDLDHVAQVDEPTGAAFIATDREGANQIIVAAGANAAVRPDALRQLELAAEDILLLQREVPEEACLEAARVMKQAGGRVILNLAPAEAPSAALLDQLDMMIVNEHEALVLAQALGWPDRDPDAIARRLDGERRIATIVTLGADGVVAWTGATRHRLAAPRVAVIDTVAAGDSFIGAFAAALAAGKDMPAALRDGLVAGSLACTRRGAQPSVPRKAEIAVLAAALADGASVSSD</sequence>
<evidence type="ECO:0000256" key="3">
    <source>
        <dbReference type="ARBA" id="ARBA00016943"/>
    </source>
</evidence>
<evidence type="ECO:0000256" key="8">
    <source>
        <dbReference type="ARBA" id="ARBA00022840"/>
    </source>
</evidence>
<evidence type="ECO:0000256" key="9">
    <source>
        <dbReference type="ARBA" id="ARBA00022842"/>
    </source>
</evidence>
<evidence type="ECO:0000259" key="13">
    <source>
        <dbReference type="Pfam" id="PF00294"/>
    </source>
</evidence>
<feature type="binding site" evidence="12">
    <location>
        <begin position="9"/>
        <end position="11"/>
    </location>
    <ligand>
        <name>substrate</name>
    </ligand>
</feature>
<feature type="binding site" evidence="12">
    <location>
        <begin position="215"/>
        <end position="220"/>
    </location>
    <ligand>
        <name>ATP</name>
        <dbReference type="ChEBI" id="CHEBI:30616"/>
    </ligand>
</feature>
<dbReference type="EMBL" id="CP102774">
    <property type="protein sequence ID" value="UZF86585.1"/>
    <property type="molecule type" value="Genomic_DNA"/>
</dbReference>
<dbReference type="SUPFAM" id="SSF53613">
    <property type="entry name" value="Ribokinase-like"/>
    <property type="match status" value="1"/>
</dbReference>
<dbReference type="InterPro" id="IPR011611">
    <property type="entry name" value="PfkB_dom"/>
</dbReference>
<dbReference type="HAMAP" id="MF_01987">
    <property type="entry name" value="Ribokinase"/>
    <property type="match status" value="1"/>
</dbReference>
<evidence type="ECO:0000256" key="11">
    <source>
        <dbReference type="ARBA" id="ARBA00023277"/>
    </source>
</evidence>
<evidence type="ECO:0000313" key="14">
    <source>
        <dbReference type="EMBL" id="UZF86585.1"/>
    </source>
</evidence>
<organism evidence="14">
    <name type="scientific">Bosea sp. NBC_00436</name>
    <dbReference type="NCBI Taxonomy" id="2969620"/>
    <lineage>
        <taxon>Bacteria</taxon>
        <taxon>Pseudomonadati</taxon>
        <taxon>Pseudomonadota</taxon>
        <taxon>Alphaproteobacteria</taxon>
        <taxon>Hyphomicrobiales</taxon>
        <taxon>Boseaceae</taxon>
        <taxon>Bosea</taxon>
    </lineage>
</organism>
<evidence type="ECO:0000256" key="10">
    <source>
        <dbReference type="ARBA" id="ARBA00022958"/>
    </source>
</evidence>
<keyword evidence="11 12" id="KW-0119">Carbohydrate metabolism</keyword>
<feature type="binding site" evidence="12">
    <location>
        <position position="241"/>
    </location>
    <ligand>
        <name>K(+)</name>
        <dbReference type="ChEBI" id="CHEBI:29103"/>
    </ligand>
</feature>
<dbReference type="EC" id="2.7.1.15" evidence="2 12"/>
<dbReference type="Pfam" id="PF00294">
    <property type="entry name" value="PfkB"/>
    <property type="match status" value="1"/>
</dbReference>
<evidence type="ECO:0000256" key="4">
    <source>
        <dbReference type="ARBA" id="ARBA00022679"/>
    </source>
</evidence>
<dbReference type="PROSITE" id="PS00584">
    <property type="entry name" value="PFKB_KINASES_2"/>
    <property type="match status" value="1"/>
</dbReference>
<feature type="binding site" evidence="12">
    <location>
        <position position="179"/>
    </location>
    <ligand>
        <name>ATP</name>
        <dbReference type="ChEBI" id="CHEBI:30616"/>
    </ligand>
</feature>
<protein>
    <recommendedName>
        <fullName evidence="3 12">Ribokinase</fullName>
        <shortName evidence="12">RK</shortName>
        <ecNumber evidence="2 12">2.7.1.15</ecNumber>
    </recommendedName>
</protein>
<comment type="subunit">
    <text evidence="12">Homodimer.</text>
</comment>
<dbReference type="PRINTS" id="PR00990">
    <property type="entry name" value="RIBOKINASE"/>
</dbReference>
<keyword evidence="4 12" id="KW-0808">Transferase</keyword>
<dbReference type="InterPro" id="IPR011877">
    <property type="entry name" value="Ribokinase"/>
</dbReference>
<dbReference type="InterPro" id="IPR002139">
    <property type="entry name" value="Ribo/fructo_kinase"/>
</dbReference>
<dbReference type="GO" id="GO:0004747">
    <property type="term" value="F:ribokinase activity"/>
    <property type="evidence" value="ECO:0007669"/>
    <property type="project" value="UniProtKB-UniRule"/>
</dbReference>
<dbReference type="GO" id="GO:0019303">
    <property type="term" value="P:D-ribose catabolic process"/>
    <property type="evidence" value="ECO:0007669"/>
    <property type="project" value="UniProtKB-UniRule"/>
</dbReference>
<comment type="pathway">
    <text evidence="12">Carbohydrate metabolism; D-ribose degradation; D-ribose 5-phosphate from beta-D-ribopyranose: step 2/2.</text>
</comment>
<evidence type="ECO:0000256" key="5">
    <source>
        <dbReference type="ARBA" id="ARBA00022723"/>
    </source>
</evidence>
<comment type="catalytic activity">
    <reaction evidence="12">
        <text>D-ribose + ATP = D-ribose 5-phosphate + ADP + H(+)</text>
        <dbReference type="Rhea" id="RHEA:13697"/>
        <dbReference type="ChEBI" id="CHEBI:15378"/>
        <dbReference type="ChEBI" id="CHEBI:30616"/>
        <dbReference type="ChEBI" id="CHEBI:47013"/>
        <dbReference type="ChEBI" id="CHEBI:78346"/>
        <dbReference type="ChEBI" id="CHEBI:456216"/>
        <dbReference type="EC" id="2.7.1.15"/>
    </reaction>
</comment>
<dbReference type="InterPro" id="IPR002173">
    <property type="entry name" value="Carboh/pur_kinase_PfkB_CS"/>
</dbReference>
<evidence type="ECO:0000256" key="1">
    <source>
        <dbReference type="ARBA" id="ARBA00005380"/>
    </source>
</evidence>
<feature type="binding site" evidence="12">
    <location>
        <position position="135"/>
    </location>
    <ligand>
        <name>substrate</name>
    </ligand>
</feature>
<gene>
    <name evidence="12" type="primary">rbsK</name>
    <name evidence="14" type="ORF">NWE54_22870</name>
</gene>